<reference evidence="2 3" key="1">
    <citation type="submission" date="2018-03" db="EMBL/GenBank/DDBJ databases">
        <title>Whole genome sequencing of Histamine producing bacteria.</title>
        <authorList>
            <person name="Butler K."/>
        </authorList>
    </citation>
    <scope>NUCLEOTIDE SEQUENCE [LARGE SCALE GENOMIC DNA]</scope>
    <source>
        <strain evidence="2 3">DSM 19138</strain>
    </source>
</reference>
<gene>
    <name evidence="2" type="ORF">C9J01_24120</name>
</gene>
<dbReference type="AlphaFoldDB" id="A0A2T3N6C9"/>
<dbReference type="NCBIfam" id="NF008655">
    <property type="entry name" value="PRK11653.1"/>
    <property type="match status" value="1"/>
</dbReference>
<dbReference type="Proteomes" id="UP000241346">
    <property type="component" value="Unassembled WGS sequence"/>
</dbReference>
<evidence type="ECO:0008006" key="4">
    <source>
        <dbReference type="Google" id="ProtNLM"/>
    </source>
</evidence>
<name>A0A2T3N6C9_9GAMM</name>
<sequence length="212" mass="23500">MKRSKHVVLASMKKNWRPISIGSMAAPMTAVFATAVLSGCSDSNEDAVIYESLNDCVDDNPNYTEECKAAYQFALQEASRTAPKYNSRYDCEAEFGTNACMQPQGNNWFMPAMAGFMFARMLDRDRGGYYSQPMFRSYYPGSIFYDRWTTADGYDYGRSGYKNTKVRVGKDQMKPKPTVSRTISRGGFGSTVSAKSGWSSSRSSSGSKGWGG</sequence>
<comment type="caution">
    <text evidence="2">The sequence shown here is derived from an EMBL/GenBank/DDBJ whole genome shotgun (WGS) entry which is preliminary data.</text>
</comment>
<dbReference type="OrthoDB" id="5903948at2"/>
<evidence type="ECO:0000313" key="2">
    <source>
        <dbReference type="EMBL" id="PSW08260.1"/>
    </source>
</evidence>
<dbReference type="RefSeq" id="WP_107300671.1">
    <property type="nucleotide sequence ID" value="NZ_PYMB01000022.1"/>
</dbReference>
<dbReference type="Pfam" id="PF06693">
    <property type="entry name" value="DUF1190"/>
    <property type="match status" value="1"/>
</dbReference>
<feature type="compositionally biased region" description="Low complexity" evidence="1">
    <location>
        <begin position="193"/>
        <end position="212"/>
    </location>
</feature>
<accession>A0A2T3N6C9</accession>
<proteinExistence type="predicted"/>
<feature type="region of interest" description="Disordered" evidence="1">
    <location>
        <begin position="170"/>
        <end position="212"/>
    </location>
</feature>
<organism evidence="2 3">
    <name type="scientific">Photobacterium rosenbergii</name>
    <dbReference type="NCBI Taxonomy" id="294936"/>
    <lineage>
        <taxon>Bacteria</taxon>
        <taxon>Pseudomonadati</taxon>
        <taxon>Pseudomonadota</taxon>
        <taxon>Gammaproteobacteria</taxon>
        <taxon>Vibrionales</taxon>
        <taxon>Vibrionaceae</taxon>
        <taxon>Photobacterium</taxon>
    </lineage>
</organism>
<dbReference type="EMBL" id="PYMB01000022">
    <property type="protein sequence ID" value="PSW08260.1"/>
    <property type="molecule type" value="Genomic_DNA"/>
</dbReference>
<dbReference type="InterPro" id="IPR009576">
    <property type="entry name" value="Biofilm_formation_YgiB"/>
</dbReference>
<protein>
    <recommendedName>
        <fullName evidence="4">DUF1190 domain-containing protein</fullName>
    </recommendedName>
</protein>
<evidence type="ECO:0000313" key="3">
    <source>
        <dbReference type="Proteomes" id="UP000241346"/>
    </source>
</evidence>
<evidence type="ECO:0000256" key="1">
    <source>
        <dbReference type="SAM" id="MobiDB-lite"/>
    </source>
</evidence>